<dbReference type="GO" id="GO:0003700">
    <property type="term" value="F:DNA-binding transcription factor activity"/>
    <property type="evidence" value="ECO:0007669"/>
    <property type="project" value="InterPro"/>
</dbReference>
<dbReference type="GO" id="GO:0006952">
    <property type="term" value="P:defense response"/>
    <property type="evidence" value="ECO:0007669"/>
    <property type="project" value="UniProtKB-KW"/>
</dbReference>
<keyword evidence="2" id="KW-0611">Plant defense</keyword>
<evidence type="ECO:0000313" key="10">
    <source>
        <dbReference type="Proteomes" id="UP001177003"/>
    </source>
</evidence>
<name>A0AA36EEQ2_LACSI</name>
<dbReference type="Pfam" id="PF00847">
    <property type="entry name" value="AP2"/>
    <property type="match status" value="1"/>
</dbReference>
<dbReference type="CDD" id="cd00018">
    <property type="entry name" value="AP2"/>
    <property type="match status" value="1"/>
</dbReference>
<organism evidence="9 10">
    <name type="scientific">Lactuca saligna</name>
    <name type="common">Willowleaf lettuce</name>
    <dbReference type="NCBI Taxonomy" id="75948"/>
    <lineage>
        <taxon>Eukaryota</taxon>
        <taxon>Viridiplantae</taxon>
        <taxon>Streptophyta</taxon>
        <taxon>Embryophyta</taxon>
        <taxon>Tracheophyta</taxon>
        <taxon>Spermatophyta</taxon>
        <taxon>Magnoliopsida</taxon>
        <taxon>eudicotyledons</taxon>
        <taxon>Gunneridae</taxon>
        <taxon>Pentapetalae</taxon>
        <taxon>asterids</taxon>
        <taxon>campanulids</taxon>
        <taxon>Asterales</taxon>
        <taxon>Asteraceae</taxon>
        <taxon>Cichorioideae</taxon>
        <taxon>Cichorieae</taxon>
        <taxon>Lactucinae</taxon>
        <taxon>Lactuca</taxon>
    </lineage>
</organism>
<dbReference type="PRINTS" id="PR00367">
    <property type="entry name" value="ETHRSPELEMNT"/>
</dbReference>
<comment type="subcellular location">
    <subcellularLocation>
        <location evidence="1">Nucleus</location>
    </subcellularLocation>
</comment>
<keyword evidence="3" id="KW-0805">Transcription regulation</keyword>
<dbReference type="SMART" id="SM00380">
    <property type="entry name" value="AP2"/>
    <property type="match status" value="1"/>
</dbReference>
<dbReference type="GO" id="GO:0009873">
    <property type="term" value="P:ethylene-activated signaling pathway"/>
    <property type="evidence" value="ECO:0007669"/>
    <property type="project" value="InterPro"/>
</dbReference>
<evidence type="ECO:0000313" key="9">
    <source>
        <dbReference type="EMBL" id="CAI9290905.1"/>
    </source>
</evidence>
<feature type="region of interest" description="Disordered" evidence="7">
    <location>
        <begin position="43"/>
        <end position="84"/>
    </location>
</feature>
<protein>
    <recommendedName>
        <fullName evidence="8">AP2/ERF domain-containing protein</fullName>
    </recommendedName>
</protein>
<dbReference type="PANTHER" id="PTHR31190:SF142">
    <property type="entry name" value="ETHYLENE-RESPONSIVE TRANSCRIPTION FACTOR RAP2-3"/>
    <property type="match status" value="1"/>
</dbReference>
<dbReference type="Proteomes" id="UP001177003">
    <property type="component" value="Chromosome 6"/>
</dbReference>
<reference evidence="9" key="1">
    <citation type="submission" date="2023-04" db="EMBL/GenBank/DDBJ databases">
        <authorList>
            <person name="Vijverberg K."/>
            <person name="Xiong W."/>
            <person name="Schranz E."/>
        </authorList>
    </citation>
    <scope>NUCLEOTIDE SEQUENCE</scope>
</reference>
<gene>
    <name evidence="9" type="ORF">LSALG_LOCUS30074</name>
</gene>
<keyword evidence="4" id="KW-0238">DNA-binding</keyword>
<evidence type="ECO:0000256" key="7">
    <source>
        <dbReference type="SAM" id="MobiDB-lite"/>
    </source>
</evidence>
<dbReference type="Gene3D" id="3.30.730.10">
    <property type="entry name" value="AP2/ERF domain"/>
    <property type="match status" value="1"/>
</dbReference>
<dbReference type="PANTHER" id="PTHR31190">
    <property type="entry name" value="DNA-BINDING DOMAIN"/>
    <property type="match status" value="1"/>
</dbReference>
<evidence type="ECO:0000256" key="3">
    <source>
        <dbReference type="ARBA" id="ARBA00023015"/>
    </source>
</evidence>
<evidence type="ECO:0000256" key="6">
    <source>
        <dbReference type="ARBA" id="ARBA00023242"/>
    </source>
</evidence>
<dbReference type="InterPro" id="IPR001471">
    <property type="entry name" value="AP2/ERF_dom"/>
</dbReference>
<dbReference type="PROSITE" id="PS51032">
    <property type="entry name" value="AP2_ERF"/>
    <property type="match status" value="1"/>
</dbReference>
<feature type="compositionally biased region" description="Basic residues" evidence="7">
    <location>
        <begin position="74"/>
        <end position="84"/>
    </location>
</feature>
<proteinExistence type="predicted"/>
<dbReference type="InterPro" id="IPR016177">
    <property type="entry name" value="DNA-bd_dom_sf"/>
</dbReference>
<dbReference type="InterPro" id="IPR044808">
    <property type="entry name" value="ERF_plant"/>
</dbReference>
<dbReference type="SUPFAM" id="SSF54171">
    <property type="entry name" value="DNA-binding domain"/>
    <property type="match status" value="1"/>
</dbReference>
<evidence type="ECO:0000259" key="8">
    <source>
        <dbReference type="PROSITE" id="PS51032"/>
    </source>
</evidence>
<feature type="domain" description="AP2/ERF" evidence="8">
    <location>
        <begin position="80"/>
        <end position="137"/>
    </location>
</feature>
<keyword evidence="10" id="KW-1185">Reference proteome</keyword>
<dbReference type="InterPro" id="IPR036955">
    <property type="entry name" value="AP2/ERF_dom_sf"/>
</dbReference>
<dbReference type="AlphaFoldDB" id="A0AA36EEQ2"/>
<keyword evidence="6" id="KW-0539">Nucleus</keyword>
<evidence type="ECO:0000256" key="1">
    <source>
        <dbReference type="ARBA" id="ARBA00004123"/>
    </source>
</evidence>
<dbReference type="GO" id="GO:0003677">
    <property type="term" value="F:DNA binding"/>
    <property type="evidence" value="ECO:0007669"/>
    <property type="project" value="UniProtKB-KW"/>
</dbReference>
<keyword evidence="5" id="KW-0804">Transcription</keyword>
<evidence type="ECO:0000256" key="2">
    <source>
        <dbReference type="ARBA" id="ARBA00022821"/>
    </source>
</evidence>
<sequence length="243" mass="27783">MCGGAVISDIDPFVKRSRKVNANDLWNELDTYNRFAWNIKPPSPVRNRTTMNDYTPNSNQGTRKQTQKPMEKKSKPRKNLYRGIRRRQWGKWAAEIRDPQQGVRVWLGTYNTPEEAAKAYDEAARRIRGNKAKLNFPPPHTPPPPPPAKKLCVETTDSNLSINYEPPSPYEFKATTESTQPMAHGQMLPPPLDYGGLHLHPAVDDHEFKEQILNLETFLGLEHESTQFDESGDFWALDDFPAV</sequence>
<accession>A0AA36EEQ2</accession>
<evidence type="ECO:0000256" key="4">
    <source>
        <dbReference type="ARBA" id="ARBA00023125"/>
    </source>
</evidence>
<evidence type="ECO:0000256" key="5">
    <source>
        <dbReference type="ARBA" id="ARBA00023163"/>
    </source>
</evidence>
<dbReference type="EMBL" id="OX465082">
    <property type="protein sequence ID" value="CAI9290905.1"/>
    <property type="molecule type" value="Genomic_DNA"/>
</dbReference>
<dbReference type="GO" id="GO:0005634">
    <property type="term" value="C:nucleus"/>
    <property type="evidence" value="ECO:0007669"/>
    <property type="project" value="UniProtKB-SubCell"/>
</dbReference>
<feature type="compositionally biased region" description="Polar residues" evidence="7">
    <location>
        <begin position="46"/>
        <end position="68"/>
    </location>
</feature>
<dbReference type="FunFam" id="3.30.730.10:FF:000001">
    <property type="entry name" value="Ethylene-responsive transcription factor 2"/>
    <property type="match status" value="1"/>
</dbReference>